<evidence type="ECO:0000256" key="1">
    <source>
        <dbReference type="SAM" id="Phobius"/>
    </source>
</evidence>
<dbReference type="AlphaFoldDB" id="A0A4R6RSE4"/>
<gene>
    <name evidence="2" type="ORF">EDF62_3019</name>
</gene>
<keyword evidence="3" id="KW-1185">Reference proteome</keyword>
<dbReference type="EMBL" id="SNYA01000008">
    <property type="protein sequence ID" value="TDP89722.1"/>
    <property type="molecule type" value="Genomic_DNA"/>
</dbReference>
<comment type="caution">
    <text evidence="2">The sequence shown here is derived from an EMBL/GenBank/DDBJ whole genome shotgun (WGS) entry which is preliminary data.</text>
</comment>
<protein>
    <submittedName>
        <fullName evidence="2">Uncharacterized protein</fullName>
    </submittedName>
</protein>
<proteinExistence type="predicted"/>
<reference evidence="2 3" key="1">
    <citation type="submission" date="2019-03" db="EMBL/GenBank/DDBJ databases">
        <title>Genomic analyses of the natural microbiome of Caenorhabditis elegans.</title>
        <authorList>
            <person name="Samuel B."/>
        </authorList>
    </citation>
    <scope>NUCLEOTIDE SEQUENCE [LARGE SCALE GENOMIC DNA]</scope>
    <source>
        <strain evidence="2 3">JUb18</strain>
    </source>
</reference>
<evidence type="ECO:0000313" key="3">
    <source>
        <dbReference type="Proteomes" id="UP000295601"/>
    </source>
</evidence>
<feature type="transmembrane region" description="Helical" evidence="1">
    <location>
        <begin position="12"/>
        <end position="33"/>
    </location>
</feature>
<name>A0A4R6RSE4_9MICO</name>
<keyword evidence="1" id="KW-1133">Transmembrane helix</keyword>
<dbReference type="PROSITE" id="PS51257">
    <property type="entry name" value="PROKAR_LIPOPROTEIN"/>
    <property type="match status" value="1"/>
</dbReference>
<sequence length="37" mass="3927">MKKFAKSVQGRILLASSTTLVMALTLTGCKLSGGVEW</sequence>
<evidence type="ECO:0000313" key="2">
    <source>
        <dbReference type="EMBL" id="TDP89722.1"/>
    </source>
</evidence>
<organism evidence="2 3">
    <name type="scientific">Leucobacter luti</name>
    <dbReference type="NCBI Taxonomy" id="340320"/>
    <lineage>
        <taxon>Bacteria</taxon>
        <taxon>Bacillati</taxon>
        <taxon>Actinomycetota</taxon>
        <taxon>Actinomycetes</taxon>
        <taxon>Micrococcales</taxon>
        <taxon>Microbacteriaceae</taxon>
        <taxon>Leucobacter</taxon>
    </lineage>
</organism>
<keyword evidence="1" id="KW-0472">Membrane</keyword>
<keyword evidence="1" id="KW-0812">Transmembrane</keyword>
<accession>A0A4R6RSE4</accession>
<dbReference type="Proteomes" id="UP000295601">
    <property type="component" value="Unassembled WGS sequence"/>
</dbReference>